<feature type="transmembrane region" description="Helical" evidence="1">
    <location>
        <begin position="282"/>
        <end position="303"/>
    </location>
</feature>
<feature type="transmembrane region" description="Helical" evidence="1">
    <location>
        <begin position="351"/>
        <end position="373"/>
    </location>
</feature>
<dbReference type="EMBL" id="JAPPUX010000004">
    <property type="protein sequence ID" value="MCY4727824.1"/>
    <property type="molecule type" value="Genomic_DNA"/>
</dbReference>
<feature type="transmembrane region" description="Helical" evidence="1">
    <location>
        <begin position="380"/>
        <end position="403"/>
    </location>
</feature>
<dbReference type="Proteomes" id="UP001074726">
    <property type="component" value="Unassembled WGS sequence"/>
</dbReference>
<keyword evidence="1" id="KW-0472">Membrane</keyword>
<proteinExistence type="predicted"/>
<protein>
    <recommendedName>
        <fullName evidence="4">Dolichyl-phosphate-mannose-protein mannosyltransferase</fullName>
    </recommendedName>
</protein>
<name>A0ABT4CI69_9ACTN</name>
<keyword evidence="1" id="KW-0812">Transmembrane</keyword>
<organism evidence="2 3">
    <name type="scientific">Nocardioides pini</name>
    <dbReference type="NCBI Taxonomy" id="2975053"/>
    <lineage>
        <taxon>Bacteria</taxon>
        <taxon>Bacillati</taxon>
        <taxon>Actinomycetota</taxon>
        <taxon>Actinomycetes</taxon>
        <taxon>Propionibacteriales</taxon>
        <taxon>Nocardioidaceae</taxon>
        <taxon>Nocardioides</taxon>
    </lineage>
</organism>
<keyword evidence="3" id="KW-1185">Reference proteome</keyword>
<reference evidence="2" key="1">
    <citation type="submission" date="2022-08" db="EMBL/GenBank/DDBJ databases">
        <title>Genome sequencing of Nocardioides sp. STR2.</title>
        <authorList>
            <person name="So Y."/>
        </authorList>
    </citation>
    <scope>NUCLEOTIDE SEQUENCE</scope>
    <source>
        <strain evidence="2">STR2</strain>
    </source>
</reference>
<comment type="caution">
    <text evidence="2">The sequence shown here is derived from an EMBL/GenBank/DDBJ whole genome shotgun (WGS) entry which is preliminary data.</text>
</comment>
<feature type="transmembrane region" description="Helical" evidence="1">
    <location>
        <begin position="188"/>
        <end position="206"/>
    </location>
</feature>
<feature type="transmembrane region" description="Helical" evidence="1">
    <location>
        <begin position="160"/>
        <end position="182"/>
    </location>
</feature>
<feature type="transmembrane region" description="Helical" evidence="1">
    <location>
        <begin position="435"/>
        <end position="454"/>
    </location>
</feature>
<feature type="transmembrane region" description="Helical" evidence="1">
    <location>
        <begin position="218"/>
        <end position="234"/>
    </location>
</feature>
<feature type="transmembrane region" description="Helical" evidence="1">
    <location>
        <begin position="409"/>
        <end position="428"/>
    </location>
</feature>
<feature type="transmembrane region" description="Helical" evidence="1">
    <location>
        <begin position="240"/>
        <end position="270"/>
    </location>
</feature>
<feature type="transmembrane region" description="Helical" evidence="1">
    <location>
        <begin position="38"/>
        <end position="60"/>
    </location>
</feature>
<dbReference type="RefSeq" id="WP_268112759.1">
    <property type="nucleotide sequence ID" value="NZ_JAPPUX010000004.1"/>
</dbReference>
<evidence type="ECO:0000313" key="3">
    <source>
        <dbReference type="Proteomes" id="UP001074726"/>
    </source>
</evidence>
<gene>
    <name evidence="2" type="ORF">NYO98_16165</name>
</gene>
<evidence type="ECO:0008006" key="4">
    <source>
        <dbReference type="Google" id="ProtNLM"/>
    </source>
</evidence>
<accession>A0ABT4CI69</accession>
<sequence length="455" mass="47256">MSIAVNADKAPEAAIRAPGLLPSVRTARIDAWFDERRVLAWTALSVLFAAVAMVVVVPAASGDGGLSPVDELWYVDAVDKASRGELVNTGDKIDSYARQVQACRGVIGYQAPLPTCGEPQPDDSIALTAVSAADIHPPTYFFLAAVAGKVIRLTGVTDDLLIGARLAGVLWLTLGLLAMVMLGRAWGAGWVVPALAAVCAGTSPLLVSTSGYLSPDALGLLVGASVLLAVSWWQKGRLPTWLLLVAAVAPAYFKVTFVLAPLIGAFLVLVAGVCGQLPWRRVMTGAAILVGGAGAGALSWQLVRGALAVADPVLHADAQDPVAFASFAKYFGYYLETIPATSDAPIPLPGLLYVAILPFSWLLLTAALGGTLVRGTKDPLLPVCWSAVTGMALGSIVMSLIVLVATGGFLIGTPRYGIALLPLFAVPLMCLRHRVVVLGLVLSACGALLSHLVAW</sequence>
<keyword evidence="1" id="KW-1133">Transmembrane helix</keyword>
<evidence type="ECO:0000256" key="1">
    <source>
        <dbReference type="SAM" id="Phobius"/>
    </source>
</evidence>
<evidence type="ECO:0000313" key="2">
    <source>
        <dbReference type="EMBL" id="MCY4727824.1"/>
    </source>
</evidence>
<feature type="transmembrane region" description="Helical" evidence="1">
    <location>
        <begin position="125"/>
        <end position="148"/>
    </location>
</feature>